<evidence type="ECO:0000313" key="6">
    <source>
        <dbReference type="Proteomes" id="UP000006039"/>
    </source>
</evidence>
<reference evidence="5" key="5">
    <citation type="submission" date="2018-04" db="UniProtKB">
        <authorList>
            <consortium name="EnsemblFungi"/>
        </authorList>
    </citation>
    <scope>IDENTIFICATION</scope>
    <source>
        <strain evidence="5">R3-111a-1</strain>
    </source>
</reference>
<protein>
    <recommendedName>
        <fullName evidence="7">Mid2 domain-containing protein</fullName>
    </recommendedName>
</protein>
<feature type="transmembrane region" description="Helical" evidence="2">
    <location>
        <begin position="216"/>
        <end position="238"/>
    </location>
</feature>
<sequence>MLPLALLAVATFLASVTAAADCFFSDGSTPKGEDRIVACSWNKDLTGHGTCCVIGDVCLTNAGCMRGGAKEADDDRFYIGACTSKTGESCTDVCSNRGEIVPLNLCAEGNNSYVCDGTGQCDKRFGGTILMGATITSGGTALDPKGTPIPPNSSSGRSGPATTDATTSTSDPRAPGSAPTPSSPGQTAAPDAPSNSTGNSTGPADQPQDANGTIPLAVGVSIGGAAIAAACGIGFWMWRERKKREPARADSPPPATLEPYPPATENNNYYGDPRNALRQEAFMRMHGH</sequence>
<keyword evidence="2" id="KW-0812">Transmembrane</keyword>
<reference evidence="6" key="1">
    <citation type="submission" date="2010-07" db="EMBL/GenBank/DDBJ databases">
        <title>The genome sequence of Gaeumannomyces graminis var. tritici strain R3-111a-1.</title>
        <authorList>
            <consortium name="The Broad Institute Genome Sequencing Platform"/>
            <person name="Ma L.-J."/>
            <person name="Dead R."/>
            <person name="Young S."/>
            <person name="Zeng Q."/>
            <person name="Koehrsen M."/>
            <person name="Alvarado L."/>
            <person name="Berlin A."/>
            <person name="Chapman S.B."/>
            <person name="Chen Z."/>
            <person name="Freedman E."/>
            <person name="Gellesch M."/>
            <person name="Goldberg J."/>
            <person name="Griggs A."/>
            <person name="Gujja S."/>
            <person name="Heilman E.R."/>
            <person name="Heiman D."/>
            <person name="Hepburn T."/>
            <person name="Howarth C."/>
            <person name="Jen D."/>
            <person name="Larson L."/>
            <person name="Mehta T."/>
            <person name="Neiman D."/>
            <person name="Pearson M."/>
            <person name="Roberts A."/>
            <person name="Saif S."/>
            <person name="Shea T."/>
            <person name="Shenoy N."/>
            <person name="Sisk P."/>
            <person name="Stolte C."/>
            <person name="Sykes S."/>
            <person name="Walk T."/>
            <person name="White J."/>
            <person name="Yandava C."/>
            <person name="Haas B."/>
            <person name="Nusbaum C."/>
            <person name="Birren B."/>
        </authorList>
    </citation>
    <scope>NUCLEOTIDE SEQUENCE [LARGE SCALE GENOMIC DNA]</scope>
    <source>
        <strain evidence="6">R3-111a-1</strain>
    </source>
</reference>
<reference evidence="4" key="3">
    <citation type="submission" date="2010-09" db="EMBL/GenBank/DDBJ databases">
        <title>Annotation of Gaeumannomyces graminis var. tritici R3-111a-1.</title>
        <authorList>
            <consortium name="The Broad Institute Genome Sequencing Platform"/>
            <person name="Ma L.-J."/>
            <person name="Dead R."/>
            <person name="Young S.K."/>
            <person name="Zeng Q."/>
            <person name="Gargeya S."/>
            <person name="Fitzgerald M."/>
            <person name="Haas B."/>
            <person name="Abouelleil A."/>
            <person name="Alvarado L."/>
            <person name="Arachchi H.M."/>
            <person name="Berlin A."/>
            <person name="Brown A."/>
            <person name="Chapman S.B."/>
            <person name="Chen Z."/>
            <person name="Dunbar C."/>
            <person name="Freedman E."/>
            <person name="Gearin G."/>
            <person name="Gellesch M."/>
            <person name="Goldberg J."/>
            <person name="Griggs A."/>
            <person name="Gujja S."/>
            <person name="Heiman D."/>
            <person name="Howarth C."/>
            <person name="Larson L."/>
            <person name="Lui A."/>
            <person name="MacDonald P.J.P."/>
            <person name="Mehta T."/>
            <person name="Montmayeur A."/>
            <person name="Murphy C."/>
            <person name="Neiman D."/>
            <person name="Pearson M."/>
            <person name="Priest M."/>
            <person name="Roberts A."/>
            <person name="Saif S."/>
            <person name="Shea T."/>
            <person name="Shenoy N."/>
            <person name="Sisk P."/>
            <person name="Stolte C."/>
            <person name="Sykes S."/>
            <person name="Yandava C."/>
            <person name="Wortman J."/>
            <person name="Nusbaum C."/>
            <person name="Birren B."/>
        </authorList>
    </citation>
    <scope>NUCLEOTIDE SEQUENCE</scope>
    <source>
        <strain evidence="4">R3-111a-1</strain>
    </source>
</reference>
<dbReference type="EnsemblFungi" id="EJT72886">
    <property type="protein sequence ID" value="EJT72886"/>
    <property type="gene ID" value="GGTG_09737"/>
</dbReference>
<name>J3P8A3_GAET3</name>
<dbReference type="eggNOG" id="ENOG502R7QH">
    <property type="taxonomic scope" value="Eukaryota"/>
</dbReference>
<keyword evidence="6" id="KW-1185">Reference proteome</keyword>
<dbReference type="STRING" id="644352.J3P8A3"/>
<dbReference type="EMBL" id="GL385399">
    <property type="protein sequence ID" value="EJT72886.1"/>
    <property type="molecule type" value="Genomic_DNA"/>
</dbReference>
<organism evidence="4">
    <name type="scientific">Gaeumannomyces tritici (strain R3-111a-1)</name>
    <name type="common">Wheat and barley take-all root rot fungus</name>
    <name type="synonym">Gaeumannomyces graminis var. tritici</name>
    <dbReference type="NCBI Taxonomy" id="644352"/>
    <lineage>
        <taxon>Eukaryota</taxon>
        <taxon>Fungi</taxon>
        <taxon>Dikarya</taxon>
        <taxon>Ascomycota</taxon>
        <taxon>Pezizomycotina</taxon>
        <taxon>Sordariomycetes</taxon>
        <taxon>Sordariomycetidae</taxon>
        <taxon>Magnaporthales</taxon>
        <taxon>Magnaporthaceae</taxon>
        <taxon>Gaeumannomyces</taxon>
    </lineage>
</organism>
<keyword evidence="3" id="KW-0732">Signal</keyword>
<feature type="compositionally biased region" description="Pro residues" evidence="1">
    <location>
        <begin position="251"/>
        <end position="262"/>
    </location>
</feature>
<feature type="chain" id="PRO_5015095050" description="Mid2 domain-containing protein" evidence="3">
    <location>
        <begin position="19"/>
        <end position="288"/>
    </location>
</feature>
<keyword evidence="2" id="KW-1133">Transmembrane helix</keyword>
<evidence type="ECO:0000256" key="1">
    <source>
        <dbReference type="SAM" id="MobiDB-lite"/>
    </source>
</evidence>
<evidence type="ECO:0000313" key="5">
    <source>
        <dbReference type="EnsemblFungi" id="EJT72886"/>
    </source>
</evidence>
<feature type="compositionally biased region" description="Low complexity" evidence="1">
    <location>
        <begin position="160"/>
        <end position="190"/>
    </location>
</feature>
<dbReference type="OrthoDB" id="5215637at2759"/>
<dbReference type="RefSeq" id="XP_009225860.1">
    <property type="nucleotide sequence ID" value="XM_009227596.1"/>
</dbReference>
<feature type="compositionally biased region" description="Polar residues" evidence="1">
    <location>
        <begin position="193"/>
        <end position="211"/>
    </location>
</feature>
<reference evidence="5" key="4">
    <citation type="journal article" date="2015" name="G3 (Bethesda)">
        <title>Genome sequences of three phytopathogenic species of the Magnaporthaceae family of fungi.</title>
        <authorList>
            <person name="Okagaki L.H."/>
            <person name="Nunes C.C."/>
            <person name="Sailsbery J."/>
            <person name="Clay B."/>
            <person name="Brown D."/>
            <person name="John T."/>
            <person name="Oh Y."/>
            <person name="Young N."/>
            <person name="Fitzgerald M."/>
            <person name="Haas B.J."/>
            <person name="Zeng Q."/>
            <person name="Young S."/>
            <person name="Adiconis X."/>
            <person name="Fan L."/>
            <person name="Levin J.Z."/>
            <person name="Mitchell T.K."/>
            <person name="Okubara P.A."/>
            <person name="Farman M.L."/>
            <person name="Kohn L.M."/>
            <person name="Birren B."/>
            <person name="Ma L.-J."/>
            <person name="Dean R.A."/>
        </authorList>
    </citation>
    <scope>NUCLEOTIDE SEQUENCE</scope>
    <source>
        <strain evidence="5">R3-111a-1</strain>
    </source>
</reference>
<dbReference type="HOGENOM" id="CLU_894497_0_0_1"/>
<reference evidence="4" key="2">
    <citation type="submission" date="2010-07" db="EMBL/GenBank/DDBJ databases">
        <authorList>
            <consortium name="The Broad Institute Genome Sequencing Platform"/>
            <consortium name="Broad Institute Genome Sequencing Center for Infectious Disease"/>
            <person name="Ma L.-J."/>
            <person name="Dead R."/>
            <person name="Young S."/>
            <person name="Zeng Q."/>
            <person name="Koehrsen M."/>
            <person name="Alvarado L."/>
            <person name="Berlin A."/>
            <person name="Chapman S.B."/>
            <person name="Chen Z."/>
            <person name="Freedman E."/>
            <person name="Gellesch M."/>
            <person name="Goldberg J."/>
            <person name="Griggs A."/>
            <person name="Gujja S."/>
            <person name="Heilman E.R."/>
            <person name="Heiman D."/>
            <person name="Hepburn T."/>
            <person name="Howarth C."/>
            <person name="Jen D."/>
            <person name="Larson L."/>
            <person name="Mehta T."/>
            <person name="Neiman D."/>
            <person name="Pearson M."/>
            <person name="Roberts A."/>
            <person name="Saif S."/>
            <person name="Shea T."/>
            <person name="Shenoy N."/>
            <person name="Sisk P."/>
            <person name="Stolte C."/>
            <person name="Sykes S."/>
            <person name="Walk T."/>
            <person name="White J."/>
            <person name="Yandava C."/>
            <person name="Haas B."/>
            <person name="Nusbaum C."/>
            <person name="Birren B."/>
        </authorList>
    </citation>
    <scope>NUCLEOTIDE SEQUENCE</scope>
    <source>
        <strain evidence="4">R3-111a-1</strain>
    </source>
</reference>
<evidence type="ECO:0008006" key="7">
    <source>
        <dbReference type="Google" id="ProtNLM"/>
    </source>
</evidence>
<feature type="region of interest" description="Disordered" evidence="1">
    <location>
        <begin position="244"/>
        <end position="273"/>
    </location>
</feature>
<evidence type="ECO:0000256" key="2">
    <source>
        <dbReference type="SAM" id="Phobius"/>
    </source>
</evidence>
<feature type="region of interest" description="Disordered" evidence="1">
    <location>
        <begin position="137"/>
        <end position="212"/>
    </location>
</feature>
<dbReference type="AlphaFoldDB" id="J3P8A3"/>
<keyword evidence="2" id="KW-0472">Membrane</keyword>
<evidence type="ECO:0000256" key="3">
    <source>
        <dbReference type="SAM" id="SignalP"/>
    </source>
</evidence>
<gene>
    <name evidence="5" type="primary">20350195</name>
    <name evidence="4" type="ORF">GGTG_09737</name>
</gene>
<dbReference type="GeneID" id="20350195"/>
<accession>J3P8A3</accession>
<dbReference type="VEuPathDB" id="FungiDB:GGTG_09737"/>
<proteinExistence type="predicted"/>
<feature type="signal peptide" evidence="3">
    <location>
        <begin position="1"/>
        <end position="18"/>
    </location>
</feature>
<dbReference type="Proteomes" id="UP000006039">
    <property type="component" value="Unassembled WGS sequence"/>
</dbReference>
<evidence type="ECO:0000313" key="4">
    <source>
        <dbReference type="EMBL" id="EJT72886.1"/>
    </source>
</evidence>